<proteinExistence type="predicted"/>
<reference evidence="1" key="1">
    <citation type="submission" date="2023-08" db="EMBL/GenBank/DDBJ databases">
        <authorList>
            <person name="Alioto T."/>
            <person name="Alioto T."/>
            <person name="Gomez Garrido J."/>
        </authorList>
    </citation>
    <scope>NUCLEOTIDE SEQUENCE</scope>
</reference>
<evidence type="ECO:0000313" key="2">
    <source>
        <dbReference type="Proteomes" id="UP001162480"/>
    </source>
</evidence>
<accession>A0AA36AY70</accession>
<name>A0AA36AY70_OCTVU</name>
<organism evidence="1 2">
    <name type="scientific">Octopus vulgaris</name>
    <name type="common">Common octopus</name>
    <dbReference type="NCBI Taxonomy" id="6645"/>
    <lineage>
        <taxon>Eukaryota</taxon>
        <taxon>Metazoa</taxon>
        <taxon>Spiralia</taxon>
        <taxon>Lophotrochozoa</taxon>
        <taxon>Mollusca</taxon>
        <taxon>Cephalopoda</taxon>
        <taxon>Coleoidea</taxon>
        <taxon>Octopodiformes</taxon>
        <taxon>Octopoda</taxon>
        <taxon>Incirrata</taxon>
        <taxon>Octopodidae</taxon>
        <taxon>Octopus</taxon>
    </lineage>
</organism>
<keyword evidence="2" id="KW-1185">Reference proteome</keyword>
<protein>
    <submittedName>
        <fullName evidence="1">Uncharacterized protein</fullName>
    </submittedName>
</protein>
<sequence length="69" mass="7935">MVGNTFFNSKPETRIHSFVEKSLSIASENIRLSRIYHDPDYNSSMPKAIMFAEIEQNKILVLKEEGMSN</sequence>
<evidence type="ECO:0000313" key="1">
    <source>
        <dbReference type="EMBL" id="CAI9724194.1"/>
    </source>
</evidence>
<dbReference type="EMBL" id="OX597819">
    <property type="protein sequence ID" value="CAI9724194.1"/>
    <property type="molecule type" value="Genomic_DNA"/>
</dbReference>
<gene>
    <name evidence="1" type="ORF">OCTVUL_1B030784</name>
</gene>
<dbReference type="Proteomes" id="UP001162480">
    <property type="component" value="Chromosome 6"/>
</dbReference>
<dbReference type="AlphaFoldDB" id="A0AA36AY70"/>